<dbReference type="InterPro" id="IPR001509">
    <property type="entry name" value="Epimerase_deHydtase"/>
</dbReference>
<feature type="domain" description="NAD-dependent epimerase/dehydratase" evidence="1">
    <location>
        <begin position="3"/>
        <end position="209"/>
    </location>
</feature>
<keyword evidence="3" id="KW-1185">Reference proteome</keyword>
<sequence>MWIVTGASGHIGHQVCETLLKQGNEVKVLARNPLKHFPPNSITVSLGNLSDPLFLRQEIYSGDVVVHCVGLIDLFNQDYEASYESNVKTTQAIADICLENRARLIYISTADIIEKEPTGWIEEPVTFKTFTKEEHYGYTKKEATLHVRKAIKNGLSGIILYPTAVIGPNDYKLGPITSQVKQAVRKRFVFSLHGGYNFIDVEDLSKAIIQSAYLPYNDEFILSGSNLSITDLYKRIRKYTQKAKFIVHVPLWLARWVIRYSKQYSLKMIEVIQENHKFSNVKMKKYLLSELKPFDLTLAETIRFIQTKP</sequence>
<dbReference type="SUPFAM" id="SSF51735">
    <property type="entry name" value="NAD(P)-binding Rossmann-fold domains"/>
    <property type="match status" value="1"/>
</dbReference>
<organism evidence="2 3">
    <name type="scientific">Paracholeplasma vituli</name>
    <dbReference type="NCBI Taxonomy" id="69473"/>
    <lineage>
        <taxon>Bacteria</taxon>
        <taxon>Bacillati</taxon>
        <taxon>Mycoplasmatota</taxon>
        <taxon>Mollicutes</taxon>
        <taxon>Acholeplasmatales</taxon>
        <taxon>Acholeplasmataceae</taxon>
        <taxon>Paracholeplasma</taxon>
    </lineage>
</organism>
<dbReference type="PANTHER" id="PTHR43245">
    <property type="entry name" value="BIFUNCTIONAL POLYMYXIN RESISTANCE PROTEIN ARNA"/>
    <property type="match status" value="1"/>
</dbReference>
<dbReference type="Proteomes" id="UP001209076">
    <property type="component" value="Unassembled WGS sequence"/>
</dbReference>
<evidence type="ECO:0000313" key="2">
    <source>
        <dbReference type="EMBL" id="MCU0105188.1"/>
    </source>
</evidence>
<dbReference type="EMBL" id="JAOEGN010000010">
    <property type="protein sequence ID" value="MCU0105188.1"/>
    <property type="molecule type" value="Genomic_DNA"/>
</dbReference>
<dbReference type="InterPro" id="IPR036291">
    <property type="entry name" value="NAD(P)-bd_dom_sf"/>
</dbReference>
<accession>A0ABT2PZV2</accession>
<reference evidence="3" key="1">
    <citation type="submission" date="2023-07" db="EMBL/GenBank/DDBJ databases">
        <title>Novel Mycoplasma species identified in domestic and wild animals.</title>
        <authorList>
            <person name="Volokhov D.V."/>
            <person name="Furtak V.A."/>
            <person name="Zagorodnyaya T.A."/>
        </authorList>
    </citation>
    <scope>NUCLEOTIDE SEQUENCE [LARGE SCALE GENOMIC DNA]</scope>
    <source>
        <strain evidence="3">92-19</strain>
    </source>
</reference>
<comment type="caution">
    <text evidence="2">The sequence shown here is derived from an EMBL/GenBank/DDBJ whole genome shotgun (WGS) entry which is preliminary data.</text>
</comment>
<proteinExistence type="predicted"/>
<name>A0ABT2PZV2_9MOLU</name>
<gene>
    <name evidence="2" type="ORF">N7603_05910</name>
</gene>
<dbReference type="Gene3D" id="3.40.50.720">
    <property type="entry name" value="NAD(P)-binding Rossmann-like Domain"/>
    <property type="match status" value="1"/>
</dbReference>
<protein>
    <submittedName>
        <fullName evidence="2">NAD-dependent epimerase/dehydratase family protein</fullName>
    </submittedName>
</protein>
<evidence type="ECO:0000259" key="1">
    <source>
        <dbReference type="Pfam" id="PF01370"/>
    </source>
</evidence>
<dbReference type="RefSeq" id="WP_262096460.1">
    <property type="nucleotide sequence ID" value="NZ_JAOEGN010000010.1"/>
</dbReference>
<evidence type="ECO:0000313" key="3">
    <source>
        <dbReference type="Proteomes" id="UP001209076"/>
    </source>
</evidence>
<dbReference type="InterPro" id="IPR050177">
    <property type="entry name" value="Lipid_A_modif_metabolic_enz"/>
</dbReference>
<dbReference type="Pfam" id="PF01370">
    <property type="entry name" value="Epimerase"/>
    <property type="match status" value="1"/>
</dbReference>